<evidence type="ECO:0000313" key="1">
    <source>
        <dbReference type="EMBL" id="ELP86073.1"/>
    </source>
</evidence>
<gene>
    <name evidence="1" type="ORF">EIN_327200</name>
</gene>
<sequence length="263" mass="30299">MFDNVVFMSTKFFKKSSKIDPDDSLTKEKVIYTTDCLKRPELINDVIQNFEKHYLMELRLKDKKFINNIDVTQITSLTALSVFQPLGTVNLKIPSGVERLEIYAHEYKSFKANLENVKHLEIVGNLEEKMPENIEFLKTGKIRDWSCCTKLKEIVLTNFESENRGNIPNEMVQLNLPICTSKLVVEKTNGYNFDLSESCVELLEVINSRIDTIVAPKSMKKIMSDFKIGEIVNYLGEYILLKDVIEPKVDDEITDEAKKCVLQ</sequence>
<dbReference type="VEuPathDB" id="AmoebaDB:EIN_327200"/>
<dbReference type="EMBL" id="KB207015">
    <property type="protein sequence ID" value="ELP86073.1"/>
    <property type="molecule type" value="Genomic_DNA"/>
</dbReference>
<name>A0A0A1U0I6_ENTIV</name>
<organism evidence="1 2">
    <name type="scientific">Entamoeba invadens IP1</name>
    <dbReference type="NCBI Taxonomy" id="370355"/>
    <lineage>
        <taxon>Eukaryota</taxon>
        <taxon>Amoebozoa</taxon>
        <taxon>Evosea</taxon>
        <taxon>Archamoebae</taxon>
        <taxon>Mastigamoebida</taxon>
        <taxon>Entamoebidae</taxon>
        <taxon>Entamoeba</taxon>
    </lineage>
</organism>
<proteinExistence type="predicted"/>
<evidence type="ECO:0008006" key="3">
    <source>
        <dbReference type="Google" id="ProtNLM"/>
    </source>
</evidence>
<keyword evidence="2" id="KW-1185">Reference proteome</keyword>
<accession>A0A0A1U0I6</accession>
<dbReference type="Proteomes" id="UP000014680">
    <property type="component" value="Unassembled WGS sequence"/>
</dbReference>
<protein>
    <recommendedName>
        <fullName evidence="3">Leucine-rich repeat containing protein</fullName>
    </recommendedName>
</protein>
<dbReference type="KEGG" id="eiv:EIN_327200"/>
<evidence type="ECO:0000313" key="2">
    <source>
        <dbReference type="Proteomes" id="UP000014680"/>
    </source>
</evidence>
<dbReference type="AlphaFoldDB" id="A0A0A1U0I6"/>
<reference evidence="1 2" key="1">
    <citation type="submission" date="2012-10" db="EMBL/GenBank/DDBJ databases">
        <authorList>
            <person name="Zafar N."/>
            <person name="Inman J."/>
            <person name="Hall N."/>
            <person name="Lorenzi H."/>
            <person name="Caler E."/>
        </authorList>
    </citation>
    <scope>NUCLEOTIDE SEQUENCE [LARGE SCALE GENOMIC DNA]</scope>
    <source>
        <strain evidence="1 2">IP1</strain>
    </source>
</reference>
<dbReference type="GeneID" id="14885152"/>
<dbReference type="RefSeq" id="XP_004185419.1">
    <property type="nucleotide sequence ID" value="XM_004185371.1"/>
</dbReference>